<dbReference type="InterPro" id="IPR011701">
    <property type="entry name" value="MFS"/>
</dbReference>
<feature type="transmembrane region" description="Helical" evidence="5">
    <location>
        <begin position="456"/>
        <end position="480"/>
    </location>
</feature>
<feature type="domain" description="Major facilitator superfamily (MFS) profile" evidence="6">
    <location>
        <begin position="58"/>
        <end position="485"/>
    </location>
</feature>
<keyword evidence="3 5" id="KW-1133">Transmembrane helix</keyword>
<feature type="transmembrane region" description="Helical" evidence="5">
    <location>
        <begin position="393"/>
        <end position="413"/>
    </location>
</feature>
<evidence type="ECO:0000256" key="5">
    <source>
        <dbReference type="SAM" id="Phobius"/>
    </source>
</evidence>
<evidence type="ECO:0000256" key="4">
    <source>
        <dbReference type="ARBA" id="ARBA00023136"/>
    </source>
</evidence>
<dbReference type="GO" id="GO:0005886">
    <property type="term" value="C:plasma membrane"/>
    <property type="evidence" value="ECO:0007669"/>
    <property type="project" value="TreeGrafter"/>
</dbReference>
<organism evidence="7 8">
    <name type="scientific">Aspergillus nanangensis</name>
    <dbReference type="NCBI Taxonomy" id="2582783"/>
    <lineage>
        <taxon>Eukaryota</taxon>
        <taxon>Fungi</taxon>
        <taxon>Dikarya</taxon>
        <taxon>Ascomycota</taxon>
        <taxon>Pezizomycotina</taxon>
        <taxon>Eurotiomycetes</taxon>
        <taxon>Eurotiomycetidae</taxon>
        <taxon>Eurotiales</taxon>
        <taxon>Aspergillaceae</taxon>
        <taxon>Aspergillus</taxon>
        <taxon>Aspergillus subgen. Circumdati</taxon>
    </lineage>
</organism>
<dbReference type="PROSITE" id="PS50850">
    <property type="entry name" value="MFS"/>
    <property type="match status" value="1"/>
</dbReference>
<dbReference type="InterPro" id="IPR020846">
    <property type="entry name" value="MFS_dom"/>
</dbReference>
<feature type="transmembrane region" description="Helical" evidence="5">
    <location>
        <begin position="124"/>
        <end position="146"/>
    </location>
</feature>
<dbReference type="Proteomes" id="UP001194746">
    <property type="component" value="Unassembled WGS sequence"/>
</dbReference>
<evidence type="ECO:0000313" key="7">
    <source>
        <dbReference type="EMBL" id="KAF9884698.1"/>
    </source>
</evidence>
<evidence type="ECO:0000313" key="8">
    <source>
        <dbReference type="Proteomes" id="UP001194746"/>
    </source>
</evidence>
<reference evidence="7" key="1">
    <citation type="journal article" date="2019" name="Beilstein J. Org. Chem.">
        <title>Nanangenines: drimane sesquiterpenoids as the dominant metabolite cohort of a novel Australian fungus, Aspergillus nanangensis.</title>
        <authorList>
            <person name="Lacey H.J."/>
            <person name="Gilchrist C.L.M."/>
            <person name="Crombie A."/>
            <person name="Kalaitzis J.A."/>
            <person name="Vuong D."/>
            <person name="Rutledge P.J."/>
            <person name="Turner P."/>
            <person name="Pitt J.I."/>
            <person name="Lacey E."/>
            <person name="Chooi Y.H."/>
            <person name="Piggott A.M."/>
        </authorList>
    </citation>
    <scope>NUCLEOTIDE SEQUENCE</scope>
    <source>
        <strain evidence="7">MST-FP2251</strain>
    </source>
</reference>
<feature type="transmembrane region" description="Helical" evidence="5">
    <location>
        <begin position="152"/>
        <end position="176"/>
    </location>
</feature>
<name>A0AAD4GQT2_ASPNN</name>
<evidence type="ECO:0000256" key="2">
    <source>
        <dbReference type="ARBA" id="ARBA00022692"/>
    </source>
</evidence>
<dbReference type="InterPro" id="IPR036259">
    <property type="entry name" value="MFS_trans_sf"/>
</dbReference>
<dbReference type="SUPFAM" id="SSF103473">
    <property type="entry name" value="MFS general substrate transporter"/>
    <property type="match status" value="1"/>
</dbReference>
<dbReference type="AlphaFoldDB" id="A0AAD4GQT2"/>
<feature type="transmembrane region" description="Helical" evidence="5">
    <location>
        <begin position="316"/>
        <end position="340"/>
    </location>
</feature>
<dbReference type="GO" id="GO:0022857">
    <property type="term" value="F:transmembrane transporter activity"/>
    <property type="evidence" value="ECO:0007669"/>
    <property type="project" value="InterPro"/>
</dbReference>
<feature type="transmembrane region" description="Helical" evidence="5">
    <location>
        <begin position="212"/>
        <end position="231"/>
    </location>
</feature>
<dbReference type="PANTHER" id="PTHR23502:SF2">
    <property type="entry name" value="TRANSPORTER, PUTATIVE (AFU_ORTHOLOGUE AFUA_2G08910)-RELATED"/>
    <property type="match status" value="1"/>
</dbReference>
<feature type="transmembrane region" description="Helical" evidence="5">
    <location>
        <begin position="58"/>
        <end position="77"/>
    </location>
</feature>
<feature type="transmembrane region" description="Helical" evidence="5">
    <location>
        <begin position="425"/>
        <end position="444"/>
    </location>
</feature>
<evidence type="ECO:0000256" key="3">
    <source>
        <dbReference type="ARBA" id="ARBA00022989"/>
    </source>
</evidence>
<feature type="transmembrane region" description="Helical" evidence="5">
    <location>
        <begin position="89"/>
        <end position="112"/>
    </location>
</feature>
<gene>
    <name evidence="7" type="ORF">FE257_001327</name>
</gene>
<accession>A0AAD4GQT2</accession>
<feature type="transmembrane region" description="Helical" evidence="5">
    <location>
        <begin position="361"/>
        <end position="381"/>
    </location>
</feature>
<reference evidence="7" key="2">
    <citation type="submission" date="2020-02" db="EMBL/GenBank/DDBJ databases">
        <authorList>
            <person name="Gilchrist C.L.M."/>
            <person name="Chooi Y.-H."/>
        </authorList>
    </citation>
    <scope>NUCLEOTIDE SEQUENCE</scope>
    <source>
        <strain evidence="7">MST-FP2251</strain>
    </source>
</reference>
<dbReference type="PANTHER" id="PTHR23502">
    <property type="entry name" value="MAJOR FACILITATOR SUPERFAMILY"/>
    <property type="match status" value="1"/>
</dbReference>
<evidence type="ECO:0000256" key="1">
    <source>
        <dbReference type="ARBA" id="ARBA00004141"/>
    </source>
</evidence>
<sequence>MSSKSHDLGEETHIEDVGLSPERQQYIISRHGTLDLDPLPSDDPADPLNWNPWKKHTTLFLVSFHAMMTTFISASINPAYESIAEELSISIQTASYLTAVNILFLGIAPFFWKPFSRCYGRRPVFILSTGLSCIANIGCAVSHSYGSMMVCRILVAVFICPPLSIGPGVVTELFFAHERGRKMGIWSLMTTLGPPSGPFFMGFVAYHVNWRWIYWISAITNIVQCVLYIFFGPETRYVGRHSGSPRLGQYFYFRRIDPKPMAWSEFYNPLLLARHVNILLPTISFAIVFGFASVTLAVEIPLLFGSRFHFNGQQLGLQYLALMIGSVLGEQAGGPLSDFFMAHLRKQAEPGHRSAPESRLWISYFGYATTIAGLCVFAIQLEHAEAEWDVSPLVGIAIAAFGNQMITTITITYSIDCHEGQSASIGVFFGLFRAVWGFICPLFAPQMFTGLGLYGSAGLMTGLVVVVGVLPIVAVHVYGFRTGTRTK</sequence>
<feature type="transmembrane region" description="Helical" evidence="5">
    <location>
        <begin position="278"/>
        <end position="304"/>
    </location>
</feature>
<dbReference type="EMBL" id="VCAU01000114">
    <property type="protein sequence ID" value="KAF9884698.1"/>
    <property type="molecule type" value="Genomic_DNA"/>
</dbReference>
<evidence type="ECO:0000259" key="6">
    <source>
        <dbReference type="PROSITE" id="PS50850"/>
    </source>
</evidence>
<feature type="transmembrane region" description="Helical" evidence="5">
    <location>
        <begin position="183"/>
        <end position="206"/>
    </location>
</feature>
<comment type="caution">
    <text evidence="7">The sequence shown here is derived from an EMBL/GenBank/DDBJ whole genome shotgun (WGS) entry which is preliminary data.</text>
</comment>
<comment type="subcellular location">
    <subcellularLocation>
        <location evidence="1">Membrane</location>
        <topology evidence="1">Multi-pass membrane protein</topology>
    </subcellularLocation>
</comment>
<dbReference type="Gene3D" id="1.20.1250.20">
    <property type="entry name" value="MFS general substrate transporter like domains"/>
    <property type="match status" value="1"/>
</dbReference>
<proteinExistence type="predicted"/>
<keyword evidence="8" id="KW-1185">Reference proteome</keyword>
<keyword evidence="2 5" id="KW-0812">Transmembrane</keyword>
<keyword evidence="4 5" id="KW-0472">Membrane</keyword>
<dbReference type="Pfam" id="PF07690">
    <property type="entry name" value="MFS_1"/>
    <property type="match status" value="1"/>
</dbReference>
<protein>
    <recommendedName>
        <fullName evidence="6">Major facilitator superfamily (MFS) profile domain-containing protein</fullName>
    </recommendedName>
</protein>